<organism evidence="3 4">
    <name type="scientific">Bifidobacterium jacchi</name>
    <dbReference type="NCBI Taxonomy" id="2490545"/>
    <lineage>
        <taxon>Bacteria</taxon>
        <taxon>Bacillati</taxon>
        <taxon>Actinomycetota</taxon>
        <taxon>Actinomycetes</taxon>
        <taxon>Bifidobacteriales</taxon>
        <taxon>Bifidobacteriaceae</taxon>
        <taxon>Bifidobacterium</taxon>
    </lineage>
</organism>
<dbReference type="Pfam" id="PF13276">
    <property type="entry name" value="HTH_21"/>
    <property type="match status" value="1"/>
</dbReference>
<feature type="compositionally biased region" description="Basic and acidic residues" evidence="1">
    <location>
        <begin position="77"/>
        <end position="86"/>
    </location>
</feature>
<dbReference type="Proteomes" id="UP000326336">
    <property type="component" value="Unassembled WGS sequence"/>
</dbReference>
<keyword evidence="4" id="KW-1185">Reference proteome</keyword>
<feature type="domain" description="HTH-like" evidence="2">
    <location>
        <begin position="156"/>
        <end position="206"/>
    </location>
</feature>
<gene>
    <name evidence="3" type="ORF">EHS19_10470</name>
</gene>
<evidence type="ECO:0000256" key="1">
    <source>
        <dbReference type="SAM" id="MobiDB-lite"/>
    </source>
</evidence>
<feature type="non-terminal residue" evidence="3">
    <location>
        <position position="206"/>
    </location>
</feature>
<reference evidence="3 4" key="1">
    <citation type="journal article" date="2019" name="Int. J. Syst. Evol. Microbiol.">
        <title>Bifidobacterium jacchi sp. nov., isolated from the faeces of a baby common marmoset (Callithrix jacchus).</title>
        <authorList>
            <person name="Modesto M."/>
            <person name="Watanabe K."/>
            <person name="Arita M."/>
            <person name="Satti M."/>
            <person name="Oki K."/>
            <person name="Sciavilla P."/>
            <person name="Patavino C."/>
            <person name="Camma C."/>
            <person name="Michelini S."/>
            <person name="Sgorbati B."/>
            <person name="Mattarelli P."/>
        </authorList>
    </citation>
    <scope>NUCLEOTIDE SEQUENCE [LARGE SCALE GENOMIC DNA]</scope>
    <source>
        <strain evidence="3 4">MRM 9.3</strain>
    </source>
</reference>
<feature type="compositionally biased region" description="Basic and acidic residues" evidence="1">
    <location>
        <begin position="29"/>
        <end position="58"/>
    </location>
</feature>
<proteinExistence type="predicted"/>
<feature type="region of interest" description="Disordered" evidence="1">
    <location>
        <begin position="29"/>
        <end position="91"/>
    </location>
</feature>
<comment type="caution">
    <text evidence="3">The sequence shown here is derived from an EMBL/GenBank/DDBJ whole genome shotgun (WGS) entry which is preliminary data.</text>
</comment>
<dbReference type="InterPro" id="IPR025948">
    <property type="entry name" value="HTH-like_dom"/>
</dbReference>
<evidence type="ECO:0000313" key="4">
    <source>
        <dbReference type="Proteomes" id="UP000326336"/>
    </source>
</evidence>
<sequence>MERPVIRRSSRRRRSGFWRSRVRIIRGDEGRGLGRAESGHRVRDVAQVEEQGRPDGRRAVGGRRGGGRGRVEASAGGERRIAQGERDPDDGVGFFRGQARPDTALKVAYIDAYRGRFGVGPICRVLSDALDCGFLTERGYRAFKTRPPSRMAARHEALVRDITMIREDEFMRVYGYRKVWHQLVRQGWDPKEIGRDQVARIMRGLG</sequence>
<name>A0A5N5RC44_9BIFI</name>
<dbReference type="OrthoDB" id="4281720at2"/>
<dbReference type="EMBL" id="RQSP01000091">
    <property type="protein sequence ID" value="KAB5603112.1"/>
    <property type="molecule type" value="Genomic_DNA"/>
</dbReference>
<evidence type="ECO:0000259" key="2">
    <source>
        <dbReference type="Pfam" id="PF13276"/>
    </source>
</evidence>
<protein>
    <recommendedName>
        <fullName evidence="2">HTH-like domain-containing protein</fullName>
    </recommendedName>
</protein>
<dbReference type="AlphaFoldDB" id="A0A5N5RC44"/>
<evidence type="ECO:0000313" key="3">
    <source>
        <dbReference type="EMBL" id="KAB5603112.1"/>
    </source>
</evidence>
<accession>A0A5N5RC44</accession>